<comment type="caution">
    <text evidence="1">The sequence shown here is derived from an EMBL/GenBank/DDBJ whole genome shotgun (WGS) entry which is preliminary data.</text>
</comment>
<evidence type="ECO:0000313" key="1">
    <source>
        <dbReference type="EMBL" id="KAL2846002.1"/>
    </source>
</evidence>
<reference evidence="1 2" key="1">
    <citation type="submission" date="2024-07" db="EMBL/GenBank/DDBJ databases">
        <title>Section-level genome sequencing and comparative genomics of Aspergillus sections Usti and Cavernicolus.</title>
        <authorList>
            <consortium name="Lawrence Berkeley National Laboratory"/>
            <person name="Nybo J.L."/>
            <person name="Vesth T.C."/>
            <person name="Theobald S."/>
            <person name="Frisvad J.C."/>
            <person name="Larsen T.O."/>
            <person name="Kjaerboelling I."/>
            <person name="Rothschild-Mancinelli K."/>
            <person name="Lyhne E.K."/>
            <person name="Kogle M.E."/>
            <person name="Barry K."/>
            <person name="Clum A."/>
            <person name="Na H."/>
            <person name="Ledsgaard L."/>
            <person name="Lin J."/>
            <person name="Lipzen A."/>
            <person name="Kuo A."/>
            <person name="Riley R."/>
            <person name="Mondo S."/>
            <person name="LaButti K."/>
            <person name="Haridas S."/>
            <person name="Pangalinan J."/>
            <person name="Salamov A.A."/>
            <person name="Simmons B.A."/>
            <person name="Magnuson J.K."/>
            <person name="Chen J."/>
            <person name="Drula E."/>
            <person name="Henrissat B."/>
            <person name="Wiebenga A."/>
            <person name="Lubbers R.J."/>
            <person name="Gomes A.C."/>
            <person name="Macurrencykelacurrency M.R."/>
            <person name="Stajich J."/>
            <person name="Grigoriev I.V."/>
            <person name="Mortensen U.H."/>
            <person name="De vries R.P."/>
            <person name="Baker S.E."/>
            <person name="Andersen M.R."/>
        </authorList>
    </citation>
    <scope>NUCLEOTIDE SEQUENCE [LARGE SCALE GENOMIC DNA]</scope>
    <source>
        <strain evidence="1 2">CBS 756.74</strain>
    </source>
</reference>
<dbReference type="RefSeq" id="XP_070896932.1">
    <property type="nucleotide sequence ID" value="XM_071040828.1"/>
</dbReference>
<keyword evidence="2" id="KW-1185">Reference proteome</keyword>
<name>A0ABR4K1W5_9EURO</name>
<evidence type="ECO:0000313" key="2">
    <source>
        <dbReference type="Proteomes" id="UP001610444"/>
    </source>
</evidence>
<dbReference type="Proteomes" id="UP001610444">
    <property type="component" value="Unassembled WGS sequence"/>
</dbReference>
<sequence>MNEVCMVRVRISRFELEAKQGWRRRLYHRKHAMGCLIQGPRTTPLRKAVPIYLLPTPRKIRPRPIMIIYDVSRSSSNRMDIWVVLFFFSVGWGSGARISCFTRSIVSVQYFPESGVHYHSSGLWNIRKY</sequence>
<dbReference type="EMBL" id="JBFXLR010000034">
    <property type="protein sequence ID" value="KAL2846002.1"/>
    <property type="molecule type" value="Genomic_DNA"/>
</dbReference>
<proteinExistence type="predicted"/>
<dbReference type="GeneID" id="98155992"/>
<accession>A0ABR4K1W5</accession>
<protein>
    <submittedName>
        <fullName evidence="1">Uncharacterized protein</fullName>
    </submittedName>
</protein>
<organism evidence="1 2">
    <name type="scientific">Aspergillus pseudodeflectus</name>
    <dbReference type="NCBI Taxonomy" id="176178"/>
    <lineage>
        <taxon>Eukaryota</taxon>
        <taxon>Fungi</taxon>
        <taxon>Dikarya</taxon>
        <taxon>Ascomycota</taxon>
        <taxon>Pezizomycotina</taxon>
        <taxon>Eurotiomycetes</taxon>
        <taxon>Eurotiomycetidae</taxon>
        <taxon>Eurotiales</taxon>
        <taxon>Aspergillaceae</taxon>
        <taxon>Aspergillus</taxon>
        <taxon>Aspergillus subgen. Nidulantes</taxon>
    </lineage>
</organism>
<gene>
    <name evidence="1" type="ORF">BJX68DRAFT_241397</name>
</gene>